<evidence type="ECO:0000256" key="1">
    <source>
        <dbReference type="ARBA" id="ARBA00007249"/>
    </source>
</evidence>
<dbReference type="SUPFAM" id="SSF50447">
    <property type="entry name" value="Translation proteins"/>
    <property type="match status" value="1"/>
</dbReference>
<organism evidence="13 14">
    <name type="scientific">Nitratifractor salsuginis (strain DSM 16511 / JCM 12458 / E9I37-1)</name>
    <dbReference type="NCBI Taxonomy" id="749222"/>
    <lineage>
        <taxon>Bacteria</taxon>
        <taxon>Pseudomonadati</taxon>
        <taxon>Campylobacterota</taxon>
        <taxon>Epsilonproteobacteria</taxon>
        <taxon>Campylobacterales</taxon>
        <taxon>Sulfurovaceae</taxon>
        <taxon>Nitratifractor</taxon>
    </lineage>
</organism>
<comment type="similarity">
    <text evidence="1 11">Belongs to the TRAFAC class translation factor GTPase superfamily. Classic translation factor GTPase family. EF-Tu/EF-1A subfamily.</text>
</comment>
<dbReference type="InterPro" id="IPR031157">
    <property type="entry name" value="G_TR_CS"/>
</dbReference>
<feature type="domain" description="Tr-type G" evidence="12">
    <location>
        <begin position="10"/>
        <end position="212"/>
    </location>
</feature>
<comment type="subunit">
    <text evidence="9">Monomer. Heterotetramer composed of two EF-Ts.EF-Tu dimer complexes.</text>
</comment>
<evidence type="ECO:0000256" key="7">
    <source>
        <dbReference type="ARBA" id="ARBA00029554"/>
    </source>
</evidence>
<evidence type="ECO:0000256" key="4">
    <source>
        <dbReference type="ARBA" id="ARBA00022801"/>
    </source>
</evidence>
<dbReference type="GO" id="GO:0003924">
    <property type="term" value="F:GTPase activity"/>
    <property type="evidence" value="ECO:0007669"/>
    <property type="project" value="UniProtKB-UniRule"/>
</dbReference>
<dbReference type="KEGG" id="nsa:Nitsa_1972"/>
<keyword evidence="3 11" id="KW-0251">Elongation factor</keyword>
<dbReference type="FunFam" id="3.40.50.300:FF:000003">
    <property type="entry name" value="Elongation factor Tu"/>
    <property type="match status" value="1"/>
</dbReference>
<feature type="binding site" evidence="11">
    <location>
        <position position="26"/>
    </location>
    <ligand>
        <name>Mg(2+)</name>
        <dbReference type="ChEBI" id="CHEBI:18420"/>
    </ligand>
</feature>
<dbReference type="EC" id="3.6.5.3" evidence="11"/>
<keyword evidence="6 11" id="KW-0342">GTP-binding</keyword>
<name>E6X2L0_NITSE</name>
<dbReference type="RefSeq" id="WP_013554900.1">
    <property type="nucleotide sequence ID" value="NC_014935.1"/>
</dbReference>
<evidence type="ECO:0000313" key="14">
    <source>
        <dbReference type="Proteomes" id="UP000008633"/>
    </source>
</evidence>
<dbReference type="Gene3D" id="3.40.50.300">
    <property type="entry name" value="P-loop containing nucleotide triphosphate hydrolases"/>
    <property type="match status" value="1"/>
</dbReference>
<dbReference type="InterPro" id="IPR004541">
    <property type="entry name" value="Transl_elong_EFTu/EF1A_bac/org"/>
</dbReference>
<keyword evidence="11" id="KW-0479">Metal-binding</keyword>
<dbReference type="GO" id="GO:0003746">
    <property type="term" value="F:translation elongation factor activity"/>
    <property type="evidence" value="ECO:0007669"/>
    <property type="project" value="UniProtKB-UniRule"/>
</dbReference>
<feature type="binding site" evidence="11">
    <location>
        <begin position="19"/>
        <end position="26"/>
    </location>
    <ligand>
        <name>GTP</name>
        <dbReference type="ChEBI" id="CHEBI:37565"/>
    </ligand>
</feature>
<dbReference type="CDD" id="cd03697">
    <property type="entry name" value="EFTU_II"/>
    <property type="match status" value="1"/>
</dbReference>
<dbReference type="HAMAP" id="MF_00118_B">
    <property type="entry name" value="EF_Tu_B"/>
    <property type="match status" value="1"/>
</dbReference>
<dbReference type="SUPFAM" id="SSF52540">
    <property type="entry name" value="P-loop containing nucleoside triphosphate hydrolases"/>
    <property type="match status" value="1"/>
</dbReference>
<dbReference type="GO" id="GO:0005829">
    <property type="term" value="C:cytosol"/>
    <property type="evidence" value="ECO:0007669"/>
    <property type="project" value="TreeGrafter"/>
</dbReference>
<evidence type="ECO:0000313" key="13">
    <source>
        <dbReference type="EMBL" id="ADV47215.1"/>
    </source>
</evidence>
<keyword evidence="4 11" id="KW-0378">Hydrolase</keyword>
<dbReference type="PANTHER" id="PTHR43721:SF22">
    <property type="entry name" value="ELONGATION FACTOR TU, MITOCHONDRIAL"/>
    <property type="match status" value="1"/>
</dbReference>
<protein>
    <recommendedName>
        <fullName evidence="7 11">Elongation factor Tu</fullName>
        <shortName evidence="11">EF-Tu</shortName>
        <ecNumber evidence="11">3.6.5.3</ecNumber>
    </recommendedName>
</protein>
<dbReference type="Proteomes" id="UP000008633">
    <property type="component" value="Chromosome"/>
</dbReference>
<dbReference type="InterPro" id="IPR004160">
    <property type="entry name" value="Transl_elong_EFTu/EF1A_C"/>
</dbReference>
<dbReference type="InterPro" id="IPR033720">
    <property type="entry name" value="EFTU_2"/>
</dbReference>
<dbReference type="OrthoDB" id="9803139at2"/>
<dbReference type="SUPFAM" id="SSF50465">
    <property type="entry name" value="EF-Tu/eEF-1alpha/eIF2-gamma C-terminal domain"/>
    <property type="match status" value="1"/>
</dbReference>
<evidence type="ECO:0000256" key="5">
    <source>
        <dbReference type="ARBA" id="ARBA00022917"/>
    </source>
</evidence>
<dbReference type="InterPro" id="IPR009001">
    <property type="entry name" value="Transl_elong_EF1A/Init_IF2_C"/>
</dbReference>
<feature type="binding site" evidence="11">
    <location>
        <begin position="81"/>
        <end position="85"/>
    </location>
    <ligand>
        <name>GTP</name>
        <dbReference type="ChEBI" id="CHEBI:37565"/>
    </ligand>
</feature>
<dbReference type="GO" id="GO:0005525">
    <property type="term" value="F:GTP binding"/>
    <property type="evidence" value="ECO:0007669"/>
    <property type="project" value="UniProtKB-UniRule"/>
</dbReference>
<reference evidence="13 14" key="1">
    <citation type="journal article" date="2011" name="Stand. Genomic Sci.">
        <title>Complete genome sequence of Nitratifractor salsuginis type strain (E9I37-1).</title>
        <authorList>
            <person name="Anderson I."/>
            <person name="Sikorski J."/>
            <person name="Zeytun A."/>
            <person name="Nolan M."/>
            <person name="Lapidus A."/>
            <person name="Lucas S."/>
            <person name="Hammon N."/>
            <person name="Deshpande S."/>
            <person name="Cheng J.F."/>
            <person name="Tapia R."/>
            <person name="Han C."/>
            <person name="Goodwin L."/>
            <person name="Pitluck S."/>
            <person name="Liolios K."/>
            <person name="Pagani I."/>
            <person name="Ivanova N."/>
            <person name="Huntemann M."/>
            <person name="Mavromatis K."/>
            <person name="Ovchinikova G."/>
            <person name="Pati A."/>
            <person name="Chen A."/>
            <person name="Palaniappan K."/>
            <person name="Land M."/>
            <person name="Hauser L."/>
            <person name="Brambilla E.M."/>
            <person name="Ngatchou-Djao O.D."/>
            <person name="Rohde M."/>
            <person name="Tindall B.J."/>
            <person name="Goker M."/>
            <person name="Detter J.C."/>
            <person name="Woyke T."/>
            <person name="Bristow J."/>
            <person name="Eisen J.A."/>
            <person name="Markowitz V."/>
            <person name="Hugenholtz P."/>
            <person name="Klenk H.P."/>
            <person name="Kyrpides N.C."/>
        </authorList>
    </citation>
    <scope>NUCLEOTIDE SEQUENCE [LARGE SCALE GENOMIC DNA]</scope>
    <source>
        <strain evidence="14">DSM 16511 / JCM 12458 / E9I37-1</strain>
    </source>
</reference>
<keyword evidence="2 11" id="KW-0547">Nucleotide-binding</keyword>
<comment type="function">
    <text evidence="8">May play an important regulatory role in cell growth and in the bacterial response to nutrient deprivation.</text>
</comment>
<comment type="subcellular location">
    <subcellularLocation>
        <location evidence="11">Cytoplasm</location>
    </subcellularLocation>
</comment>
<dbReference type="PANTHER" id="PTHR43721">
    <property type="entry name" value="ELONGATION FACTOR TU-RELATED"/>
    <property type="match status" value="1"/>
</dbReference>
<dbReference type="Pfam" id="PF00009">
    <property type="entry name" value="GTP_EFTU"/>
    <property type="match status" value="1"/>
</dbReference>
<dbReference type="InterPro" id="IPR041709">
    <property type="entry name" value="EF-Tu_GTP-bd"/>
</dbReference>
<dbReference type="NCBIfam" id="TIGR00231">
    <property type="entry name" value="small_GTP"/>
    <property type="match status" value="1"/>
</dbReference>
<dbReference type="InterPro" id="IPR009000">
    <property type="entry name" value="Transl_B-barrel_sf"/>
</dbReference>
<dbReference type="InterPro" id="IPR005225">
    <property type="entry name" value="Small_GTP-bd"/>
</dbReference>
<dbReference type="Pfam" id="PF03143">
    <property type="entry name" value="GTP_EFTU_D3"/>
    <property type="match status" value="1"/>
</dbReference>
<dbReference type="eggNOG" id="COG0050">
    <property type="taxonomic scope" value="Bacteria"/>
</dbReference>
<dbReference type="PROSITE" id="PS00301">
    <property type="entry name" value="G_TR_1"/>
    <property type="match status" value="1"/>
</dbReference>
<dbReference type="CDD" id="cd01884">
    <property type="entry name" value="EF_Tu"/>
    <property type="match status" value="1"/>
</dbReference>
<evidence type="ECO:0000256" key="11">
    <source>
        <dbReference type="HAMAP-Rule" id="MF_00118"/>
    </source>
</evidence>
<dbReference type="Pfam" id="PF03144">
    <property type="entry name" value="GTP_EFTU_D2"/>
    <property type="match status" value="1"/>
</dbReference>
<dbReference type="HOGENOM" id="CLU_007265_0_0_7"/>
<dbReference type="GO" id="GO:0000287">
    <property type="term" value="F:magnesium ion binding"/>
    <property type="evidence" value="ECO:0007669"/>
    <property type="project" value="UniProtKB-UniRule"/>
</dbReference>
<dbReference type="InterPro" id="IPR027417">
    <property type="entry name" value="P-loop_NTPase"/>
</dbReference>
<dbReference type="NCBIfam" id="NF000766">
    <property type="entry name" value="PRK00049.1"/>
    <property type="match status" value="1"/>
</dbReference>
<dbReference type="PRINTS" id="PR00315">
    <property type="entry name" value="ELONGATNFCT"/>
</dbReference>
<dbReference type="InterPro" id="IPR000795">
    <property type="entry name" value="T_Tr_GTP-bd_dom"/>
</dbReference>
<gene>
    <name evidence="11" type="primary">tuf</name>
    <name evidence="13" type="ordered locus">Nitsa_1972</name>
</gene>
<reference evidence="14" key="2">
    <citation type="submission" date="2011-01" db="EMBL/GenBank/DDBJ databases">
        <title>The complete genome of Nitratifractor salsuginis DSM 16511.</title>
        <authorList>
            <consortium name="US DOE Joint Genome Institute (JGI-PGF)"/>
            <person name="Lucas S."/>
            <person name="Copeland A."/>
            <person name="Lapidus A."/>
            <person name="Bruce D."/>
            <person name="Goodwin L."/>
            <person name="Pitluck S."/>
            <person name="Kyrpides N."/>
            <person name="Mavromatis K."/>
            <person name="Ivanova N."/>
            <person name="Mikhailova N."/>
            <person name="Zeytun A."/>
            <person name="Detter J.C."/>
            <person name="Tapia R."/>
            <person name="Han C."/>
            <person name="Land M."/>
            <person name="Hauser L."/>
            <person name="Markowitz V."/>
            <person name="Cheng J.-F."/>
            <person name="Hugenholtz P."/>
            <person name="Woyke T."/>
            <person name="Wu D."/>
            <person name="Tindall B."/>
            <person name="Schuetze A."/>
            <person name="Brambilla E."/>
            <person name="Klenk H.-P."/>
            <person name="Eisen J.A."/>
        </authorList>
    </citation>
    <scope>NUCLEOTIDE SEQUENCE [LARGE SCALE GENOMIC DNA]</scope>
    <source>
        <strain evidence="14">DSM 16511 / JCM 12458 / E9I37-1</strain>
    </source>
</reference>
<keyword evidence="5 11" id="KW-0648">Protein biosynthesis</keyword>
<dbReference type="EMBL" id="CP002452">
    <property type="protein sequence ID" value="ADV47215.1"/>
    <property type="molecule type" value="Genomic_DNA"/>
</dbReference>
<proteinExistence type="inferred from homology"/>
<feature type="binding site" evidence="11">
    <location>
        <begin position="136"/>
        <end position="139"/>
    </location>
    <ligand>
        <name>GTP</name>
        <dbReference type="ChEBI" id="CHEBI:37565"/>
    </ligand>
</feature>
<accession>E6X2L0</accession>
<comment type="subunit">
    <text evidence="10">(Microbial infection) Upon infection by bacteriophage Qbeta, part of the viral RNA-dependent RNA polymerase complex, the other subunits are the viral replicase catalytic subunit (AC P14647), host ribosomal protein S1 and EF-Ts.</text>
</comment>
<sequence length="402" mass="44619">MAKEKFERTKPHVNIGTIGHVDHGKTTLTAAITAVLANKNNSEMMDYDQIDNAPEERERGITIATSHVEYETDKRHYAHVDCPGHADYVKNMITGAAQMDGAILVIAATDGPMAQTREHILLSRQVGVPYIVVFLNKEDQLDEEDKEEMLELVEMEVRELLNEYEFPGDDTPIVAGSAYQALEEAKKGQLGEWSEKILKLMEEVDNYIPDPERETDKPFLMPIEDIFSIQGRGTVVTGKIERGKVCVGDEVEIVGLKDTQKTTVTGVEMFRKEMDCGEAGDNCGVLLRGTAKEDVQRGMVLCQPGSITPHTKFEAEVYVLTKEEGGRHTPFFNNYRPQFYVRTTDVTGSVILPEGTEMVMPGDNVKLNVELIAPIALEEGTRFAIREGGRTVGAGVVTKIIE</sequence>
<dbReference type="FunFam" id="2.40.30.10:FF:000001">
    <property type="entry name" value="Elongation factor Tu"/>
    <property type="match status" value="1"/>
</dbReference>
<evidence type="ECO:0000259" key="12">
    <source>
        <dbReference type="PROSITE" id="PS51722"/>
    </source>
</evidence>
<evidence type="ECO:0000256" key="6">
    <source>
        <dbReference type="ARBA" id="ARBA00023134"/>
    </source>
</evidence>
<dbReference type="InterPro" id="IPR050055">
    <property type="entry name" value="EF-Tu_GTPase"/>
</dbReference>
<dbReference type="NCBIfam" id="NF009372">
    <property type="entry name" value="PRK12735.1"/>
    <property type="match status" value="1"/>
</dbReference>
<evidence type="ECO:0000256" key="10">
    <source>
        <dbReference type="ARBA" id="ARBA00064283"/>
    </source>
</evidence>
<dbReference type="Gene3D" id="2.40.30.10">
    <property type="entry name" value="Translation factors"/>
    <property type="match status" value="2"/>
</dbReference>
<evidence type="ECO:0000256" key="9">
    <source>
        <dbReference type="ARBA" id="ARBA00063778"/>
    </source>
</evidence>
<evidence type="ECO:0000256" key="3">
    <source>
        <dbReference type="ARBA" id="ARBA00022768"/>
    </source>
</evidence>
<dbReference type="NCBIfam" id="TIGR00485">
    <property type="entry name" value="EF-Tu"/>
    <property type="match status" value="1"/>
</dbReference>
<dbReference type="AlphaFoldDB" id="E6X2L0"/>
<dbReference type="InterPro" id="IPR004161">
    <property type="entry name" value="EFTu-like_2"/>
</dbReference>
<keyword evidence="14" id="KW-1185">Reference proteome</keyword>
<comment type="function">
    <text evidence="11">GTP hydrolase that promotes the GTP-dependent binding of aminoacyl-tRNA to the A-site of ribosomes during protein biosynthesis.</text>
</comment>
<keyword evidence="11" id="KW-0963">Cytoplasm</keyword>
<evidence type="ECO:0000256" key="2">
    <source>
        <dbReference type="ARBA" id="ARBA00022741"/>
    </source>
</evidence>
<keyword evidence="11" id="KW-0460">Magnesium</keyword>
<comment type="catalytic activity">
    <reaction evidence="11">
        <text>GTP + H2O = GDP + phosphate + H(+)</text>
        <dbReference type="Rhea" id="RHEA:19669"/>
        <dbReference type="ChEBI" id="CHEBI:15377"/>
        <dbReference type="ChEBI" id="CHEBI:15378"/>
        <dbReference type="ChEBI" id="CHEBI:37565"/>
        <dbReference type="ChEBI" id="CHEBI:43474"/>
        <dbReference type="ChEBI" id="CHEBI:58189"/>
        <dbReference type="EC" id="3.6.5.3"/>
    </reaction>
</comment>
<dbReference type="NCBIfam" id="NF009373">
    <property type="entry name" value="PRK12736.1"/>
    <property type="match status" value="1"/>
</dbReference>
<dbReference type="CDD" id="cd03707">
    <property type="entry name" value="EFTU_III"/>
    <property type="match status" value="1"/>
</dbReference>
<dbReference type="PROSITE" id="PS51722">
    <property type="entry name" value="G_TR_2"/>
    <property type="match status" value="1"/>
</dbReference>
<evidence type="ECO:0000256" key="8">
    <source>
        <dbReference type="ARBA" id="ARBA00058140"/>
    </source>
</evidence>
<dbReference type="STRING" id="749222.Nitsa_1972"/>